<evidence type="ECO:0000313" key="2">
    <source>
        <dbReference type="EMBL" id="GAA4609292.1"/>
    </source>
</evidence>
<dbReference type="EMBL" id="BAABHJ010000008">
    <property type="protein sequence ID" value="GAA4609292.1"/>
    <property type="molecule type" value="Genomic_DNA"/>
</dbReference>
<organism evidence="2 3">
    <name type="scientific">Actinoallomurus liliacearum</name>
    <dbReference type="NCBI Taxonomy" id="1080073"/>
    <lineage>
        <taxon>Bacteria</taxon>
        <taxon>Bacillati</taxon>
        <taxon>Actinomycetota</taxon>
        <taxon>Actinomycetes</taxon>
        <taxon>Streptosporangiales</taxon>
        <taxon>Thermomonosporaceae</taxon>
        <taxon>Actinoallomurus</taxon>
    </lineage>
</organism>
<proteinExistence type="predicted"/>
<accession>A0ABP8TMF1</accession>
<comment type="caution">
    <text evidence="2">The sequence shown here is derived from an EMBL/GenBank/DDBJ whole genome shotgun (WGS) entry which is preliminary data.</text>
</comment>
<evidence type="ECO:0000313" key="3">
    <source>
        <dbReference type="Proteomes" id="UP001500212"/>
    </source>
</evidence>
<protein>
    <submittedName>
        <fullName evidence="2">Uncharacterized protein</fullName>
    </submittedName>
</protein>
<gene>
    <name evidence="2" type="ORF">GCM10023195_37320</name>
</gene>
<sequence length="69" mass="7236">MDPHQAFGVGAAQDPGFFQEPVAYVKVVDEPSGQHFDGHRGVEQLVVGEPHGGECPGSEDTIDSVTTDG</sequence>
<dbReference type="Proteomes" id="UP001500212">
    <property type="component" value="Unassembled WGS sequence"/>
</dbReference>
<feature type="region of interest" description="Disordered" evidence="1">
    <location>
        <begin position="49"/>
        <end position="69"/>
    </location>
</feature>
<evidence type="ECO:0000256" key="1">
    <source>
        <dbReference type="SAM" id="MobiDB-lite"/>
    </source>
</evidence>
<keyword evidence="3" id="KW-1185">Reference proteome</keyword>
<reference evidence="3" key="1">
    <citation type="journal article" date="2019" name="Int. J. Syst. Evol. Microbiol.">
        <title>The Global Catalogue of Microorganisms (GCM) 10K type strain sequencing project: providing services to taxonomists for standard genome sequencing and annotation.</title>
        <authorList>
            <consortium name="The Broad Institute Genomics Platform"/>
            <consortium name="The Broad Institute Genome Sequencing Center for Infectious Disease"/>
            <person name="Wu L."/>
            <person name="Ma J."/>
        </authorList>
    </citation>
    <scope>NUCLEOTIDE SEQUENCE [LARGE SCALE GENOMIC DNA]</scope>
    <source>
        <strain evidence="3">JCM 17938</strain>
    </source>
</reference>
<name>A0ABP8TMF1_9ACTN</name>